<gene>
    <name evidence="2" type="ORF">HNY73_018759</name>
</gene>
<dbReference type="InterPro" id="IPR011333">
    <property type="entry name" value="SKP1/BTB/POZ_sf"/>
</dbReference>
<dbReference type="SMART" id="SM00225">
    <property type="entry name" value="BTB"/>
    <property type="match status" value="1"/>
</dbReference>
<dbReference type="InterPro" id="IPR000210">
    <property type="entry name" value="BTB/POZ_dom"/>
</dbReference>
<reference evidence="2" key="2">
    <citation type="submission" date="2020-06" db="EMBL/GenBank/DDBJ databases">
        <authorList>
            <person name="Sheffer M."/>
        </authorList>
    </citation>
    <scope>NUCLEOTIDE SEQUENCE</scope>
</reference>
<dbReference type="Proteomes" id="UP000807504">
    <property type="component" value="Unassembled WGS sequence"/>
</dbReference>
<dbReference type="PANTHER" id="PTHR24413">
    <property type="entry name" value="SPECKLE-TYPE POZ PROTEIN"/>
    <property type="match status" value="1"/>
</dbReference>
<sequence length="477" mass="54786">MTRDAEKSFLVTWRIENYDFCQSTIRSPSFFIDSAKGNYFFELTPKSLLRKDHVVFQVQKEVRDSFQICFKASFSTDDSSSPLYEGYIDMNTGLSSACYVPHSQVYARKRVGFLPPKTLTIRCKICKIKGSFSEEGRCFARTRIRVIKKAFIGFVEGFSYLTSDEWKTLTIKSSSTEKDFFKIDLTVGGDFCCKEKVWIDIIPKQHERFKYGKCELFLIDTLGIKTKCGRAEITVGHKEQKFPLDFTRGFLLKNNTQLLPNDTLTLKFEIAFSSGVEYEEIEDSEFGDLGFFDTNRSKFTSALEDLTSLYENGMLCDAMLQTKTELFGAHKVILSARSSVFRSMFTTDMKEKETNIVEIEDLDGNTVRRMLLFMYSDKLEDLDWESAKDLYFAANKYNIASLTHKCSNLLVSSLELSNCCELLHLADMHHDGDLVAKVQEFIAGCCEEIFRSEQWLNFEKCDPELALKTLRAVYLGN</sequence>
<dbReference type="Gene3D" id="3.30.710.10">
    <property type="entry name" value="Potassium Channel Kv1.1, Chain A"/>
    <property type="match status" value="1"/>
</dbReference>
<dbReference type="AlphaFoldDB" id="A0A8T0EE07"/>
<dbReference type="CDD" id="cd14733">
    <property type="entry name" value="BACK"/>
    <property type="match status" value="1"/>
</dbReference>
<keyword evidence="3" id="KW-1185">Reference proteome</keyword>
<proteinExistence type="predicted"/>
<dbReference type="Pfam" id="PF00651">
    <property type="entry name" value="BTB"/>
    <property type="match status" value="1"/>
</dbReference>
<dbReference type="SUPFAM" id="SSF54695">
    <property type="entry name" value="POZ domain"/>
    <property type="match status" value="1"/>
</dbReference>
<comment type="caution">
    <text evidence="2">The sequence shown here is derived from an EMBL/GenBank/DDBJ whole genome shotgun (WGS) entry which is preliminary data.</text>
</comment>
<feature type="domain" description="BTB" evidence="1">
    <location>
        <begin position="316"/>
        <end position="383"/>
    </location>
</feature>
<evidence type="ECO:0000259" key="1">
    <source>
        <dbReference type="PROSITE" id="PS50097"/>
    </source>
</evidence>
<reference evidence="2" key="1">
    <citation type="journal article" date="2020" name="bioRxiv">
        <title>Chromosome-level reference genome of the European wasp spider Argiope bruennichi: a resource for studies on range expansion and evolutionary adaptation.</title>
        <authorList>
            <person name="Sheffer M.M."/>
            <person name="Hoppe A."/>
            <person name="Krehenwinkel H."/>
            <person name="Uhl G."/>
            <person name="Kuss A.W."/>
            <person name="Jensen L."/>
            <person name="Jensen C."/>
            <person name="Gillespie R.G."/>
            <person name="Hoff K.J."/>
            <person name="Prost S."/>
        </authorList>
    </citation>
    <scope>NUCLEOTIDE SEQUENCE</scope>
</reference>
<dbReference type="PROSITE" id="PS50097">
    <property type="entry name" value="BTB"/>
    <property type="match status" value="1"/>
</dbReference>
<dbReference type="EMBL" id="JABXBU010002228">
    <property type="protein sequence ID" value="KAF8771322.1"/>
    <property type="molecule type" value="Genomic_DNA"/>
</dbReference>
<organism evidence="2 3">
    <name type="scientific">Argiope bruennichi</name>
    <name type="common">Wasp spider</name>
    <name type="synonym">Aranea bruennichi</name>
    <dbReference type="NCBI Taxonomy" id="94029"/>
    <lineage>
        <taxon>Eukaryota</taxon>
        <taxon>Metazoa</taxon>
        <taxon>Ecdysozoa</taxon>
        <taxon>Arthropoda</taxon>
        <taxon>Chelicerata</taxon>
        <taxon>Arachnida</taxon>
        <taxon>Araneae</taxon>
        <taxon>Araneomorphae</taxon>
        <taxon>Entelegynae</taxon>
        <taxon>Araneoidea</taxon>
        <taxon>Araneidae</taxon>
        <taxon>Argiope</taxon>
    </lineage>
</organism>
<evidence type="ECO:0000313" key="2">
    <source>
        <dbReference type="EMBL" id="KAF8771322.1"/>
    </source>
</evidence>
<protein>
    <submittedName>
        <fullName evidence="2">Speckle-type POZ protein B like protein</fullName>
    </submittedName>
</protein>
<dbReference type="CDD" id="cd18186">
    <property type="entry name" value="BTB_POZ_ZBTB_KLHL-like"/>
    <property type="match status" value="1"/>
</dbReference>
<dbReference type="Gene3D" id="1.25.40.420">
    <property type="match status" value="1"/>
</dbReference>
<accession>A0A8T0EE07</accession>
<name>A0A8T0EE07_ARGBR</name>
<evidence type="ECO:0000313" key="3">
    <source>
        <dbReference type="Proteomes" id="UP000807504"/>
    </source>
</evidence>